<dbReference type="CDD" id="cd17580">
    <property type="entry name" value="REC_2_DhkD-like"/>
    <property type="match status" value="1"/>
</dbReference>
<dbReference type="InterPro" id="IPR000700">
    <property type="entry name" value="PAS-assoc_C"/>
</dbReference>
<reference evidence="25" key="1">
    <citation type="submission" date="2020-06" db="EMBL/GenBank/DDBJ databases">
        <title>Nostoc edaphicum CCNP1411 genome.</title>
        <authorList>
            <person name="Fidor A."/>
            <person name="Grabski M."/>
            <person name="Gawor J."/>
            <person name="Gromadka R."/>
            <person name="Wegrzyn G."/>
            <person name="Mazur-Marzec H."/>
        </authorList>
    </citation>
    <scope>NUCLEOTIDE SEQUENCE [LARGE SCALE GENOMIC DNA]</scope>
    <source>
        <strain evidence="25">CCNP1411</strain>
    </source>
</reference>
<feature type="domain" description="Response regulatory" evidence="21">
    <location>
        <begin position="1117"/>
        <end position="1235"/>
    </location>
</feature>
<feature type="coiled-coil region" evidence="18">
    <location>
        <begin position="844"/>
        <end position="874"/>
    </location>
</feature>
<dbReference type="Gene3D" id="1.10.287.130">
    <property type="match status" value="1"/>
</dbReference>
<evidence type="ECO:0000259" key="20">
    <source>
        <dbReference type="PROSITE" id="PS50109"/>
    </source>
</evidence>
<keyword evidence="9" id="KW-0812">Transmembrane</keyword>
<dbReference type="SMART" id="SM00065">
    <property type="entry name" value="GAF"/>
    <property type="match status" value="1"/>
</dbReference>
<feature type="domain" description="PAS" evidence="22">
    <location>
        <begin position="472"/>
        <end position="546"/>
    </location>
</feature>
<dbReference type="PROSITE" id="PS50113">
    <property type="entry name" value="PAC"/>
    <property type="match status" value="4"/>
</dbReference>
<dbReference type="EC" id="2.7.13.3" evidence="4"/>
<keyword evidence="13" id="KW-0067">ATP-binding</keyword>
<dbReference type="PROSITE" id="PS50110">
    <property type="entry name" value="RESPONSE_REGULATORY"/>
    <property type="match status" value="2"/>
</dbReference>
<dbReference type="GO" id="GO:0000155">
    <property type="term" value="F:phosphorelay sensor kinase activity"/>
    <property type="evidence" value="ECO:0007669"/>
    <property type="project" value="InterPro"/>
</dbReference>
<dbReference type="InterPro" id="IPR000014">
    <property type="entry name" value="PAS"/>
</dbReference>
<dbReference type="SMART" id="SM00388">
    <property type="entry name" value="HisKA"/>
    <property type="match status" value="1"/>
</dbReference>
<dbReference type="PROSITE" id="PS50109">
    <property type="entry name" value="HIS_KIN"/>
    <property type="match status" value="1"/>
</dbReference>
<keyword evidence="8" id="KW-0808">Transferase</keyword>
<feature type="domain" description="Response regulatory" evidence="21">
    <location>
        <begin position="7"/>
        <end position="126"/>
    </location>
</feature>
<feature type="domain" description="PAC" evidence="23">
    <location>
        <begin position="802"/>
        <end position="853"/>
    </location>
</feature>
<dbReference type="InterPro" id="IPR029016">
    <property type="entry name" value="GAF-like_dom_sf"/>
</dbReference>
<feature type="domain" description="Phytochrome chromophore attachment site" evidence="19">
    <location>
        <begin position="158"/>
        <end position="313"/>
    </location>
</feature>
<evidence type="ECO:0000256" key="10">
    <source>
        <dbReference type="ARBA" id="ARBA00022737"/>
    </source>
</evidence>
<evidence type="ECO:0000256" key="17">
    <source>
        <dbReference type="PROSITE-ProRule" id="PRU00169"/>
    </source>
</evidence>
<evidence type="ECO:0000256" key="9">
    <source>
        <dbReference type="ARBA" id="ARBA00022692"/>
    </source>
</evidence>
<keyword evidence="18" id="KW-0175">Coiled coil</keyword>
<dbReference type="Gene3D" id="3.40.50.2300">
    <property type="match status" value="2"/>
</dbReference>
<protein>
    <recommendedName>
        <fullName evidence="4">histidine kinase</fullName>
        <ecNumber evidence="4">2.7.13.3</ecNumber>
    </recommendedName>
</protein>
<proteinExistence type="inferred from homology"/>
<evidence type="ECO:0000259" key="23">
    <source>
        <dbReference type="PROSITE" id="PS50113"/>
    </source>
</evidence>
<dbReference type="InterPro" id="IPR036097">
    <property type="entry name" value="HisK_dim/P_sf"/>
</dbReference>
<evidence type="ECO:0000259" key="22">
    <source>
        <dbReference type="PROSITE" id="PS50112"/>
    </source>
</evidence>
<dbReference type="CDD" id="cd16922">
    <property type="entry name" value="HATPase_EvgS-ArcB-TorS-like"/>
    <property type="match status" value="1"/>
</dbReference>
<evidence type="ECO:0000256" key="14">
    <source>
        <dbReference type="ARBA" id="ARBA00022989"/>
    </source>
</evidence>
<keyword evidence="16" id="KW-0472">Membrane</keyword>
<accession>A0A7D7R2I3</accession>
<feature type="modified residue" description="4-aspartylphosphate" evidence="17">
    <location>
        <position position="1166"/>
    </location>
</feature>
<keyword evidence="12" id="KW-0418">Kinase</keyword>
<dbReference type="KEGG" id="ned:HUN01_11600"/>
<feature type="domain" description="Histidine kinase" evidence="20">
    <location>
        <begin position="878"/>
        <end position="1095"/>
    </location>
</feature>
<keyword evidence="10" id="KW-0677">Repeat</keyword>
<evidence type="ECO:0000259" key="19">
    <source>
        <dbReference type="PROSITE" id="PS50046"/>
    </source>
</evidence>
<keyword evidence="14" id="KW-1133">Transmembrane helix</keyword>
<dbReference type="RefSeq" id="WP_181931393.1">
    <property type="nucleotide sequence ID" value="NZ_CP054698.1"/>
</dbReference>
<feature type="domain" description="PAS" evidence="22">
    <location>
        <begin position="371"/>
        <end position="416"/>
    </location>
</feature>
<dbReference type="PANTHER" id="PTHR43547:SF2">
    <property type="entry name" value="HYBRID SIGNAL TRANSDUCTION HISTIDINE KINASE C"/>
    <property type="match status" value="1"/>
</dbReference>
<dbReference type="Pfam" id="PF08447">
    <property type="entry name" value="PAS_3"/>
    <property type="match status" value="3"/>
</dbReference>
<dbReference type="SUPFAM" id="SSF47384">
    <property type="entry name" value="Homodimeric domain of signal transducing histidine kinase"/>
    <property type="match status" value="1"/>
</dbReference>
<evidence type="ECO:0000256" key="12">
    <source>
        <dbReference type="ARBA" id="ARBA00022777"/>
    </source>
</evidence>
<comment type="catalytic activity">
    <reaction evidence="1">
        <text>ATP + protein L-histidine = ADP + protein N-phospho-L-histidine.</text>
        <dbReference type="EC" id="2.7.13.3"/>
    </reaction>
</comment>
<evidence type="ECO:0000256" key="5">
    <source>
        <dbReference type="ARBA" id="ARBA00022475"/>
    </source>
</evidence>
<evidence type="ECO:0000256" key="18">
    <source>
        <dbReference type="SAM" id="Coils"/>
    </source>
</evidence>
<dbReference type="NCBIfam" id="TIGR00229">
    <property type="entry name" value="sensory_box"/>
    <property type="match status" value="4"/>
</dbReference>
<dbReference type="InterPro" id="IPR013655">
    <property type="entry name" value="PAS_fold_3"/>
</dbReference>
<dbReference type="Pfam" id="PF08448">
    <property type="entry name" value="PAS_4"/>
    <property type="match status" value="1"/>
</dbReference>
<evidence type="ECO:0000313" key="25">
    <source>
        <dbReference type="Proteomes" id="UP000514713"/>
    </source>
</evidence>
<dbReference type="AlphaFoldDB" id="A0A7D7R2I3"/>
<dbReference type="SMART" id="SM00086">
    <property type="entry name" value="PAC"/>
    <property type="match status" value="4"/>
</dbReference>
<dbReference type="InterPro" id="IPR001610">
    <property type="entry name" value="PAC"/>
</dbReference>
<evidence type="ECO:0000256" key="7">
    <source>
        <dbReference type="ARBA" id="ARBA00022553"/>
    </source>
</evidence>
<dbReference type="InterPro" id="IPR004358">
    <property type="entry name" value="Sig_transdc_His_kin-like_C"/>
</dbReference>
<dbReference type="EMBL" id="CP054698">
    <property type="protein sequence ID" value="QMS88206.1"/>
    <property type="molecule type" value="Genomic_DNA"/>
</dbReference>
<dbReference type="PANTHER" id="PTHR43547">
    <property type="entry name" value="TWO-COMPONENT HISTIDINE KINASE"/>
    <property type="match status" value="1"/>
</dbReference>
<dbReference type="InterPro" id="IPR013656">
    <property type="entry name" value="PAS_4"/>
</dbReference>
<feature type="domain" description="PAC" evidence="23">
    <location>
        <begin position="668"/>
        <end position="725"/>
    </location>
</feature>
<dbReference type="PRINTS" id="PR00344">
    <property type="entry name" value="BCTRLSENSOR"/>
</dbReference>
<dbReference type="GO" id="GO:0005524">
    <property type="term" value="F:ATP binding"/>
    <property type="evidence" value="ECO:0007669"/>
    <property type="project" value="UniProtKB-KW"/>
</dbReference>
<keyword evidence="11" id="KW-0547">Nucleotide-binding</keyword>
<dbReference type="InterPro" id="IPR003594">
    <property type="entry name" value="HATPase_dom"/>
</dbReference>
<keyword evidence="15" id="KW-0902">Two-component regulatory system</keyword>
<dbReference type="Pfam" id="PF00512">
    <property type="entry name" value="HisKA"/>
    <property type="match status" value="1"/>
</dbReference>
<dbReference type="InterPro" id="IPR005467">
    <property type="entry name" value="His_kinase_dom"/>
</dbReference>
<evidence type="ECO:0000256" key="11">
    <source>
        <dbReference type="ARBA" id="ARBA00022741"/>
    </source>
</evidence>
<gene>
    <name evidence="24" type="ORF">HUN01_11600</name>
</gene>
<evidence type="ECO:0000256" key="13">
    <source>
        <dbReference type="ARBA" id="ARBA00022840"/>
    </source>
</evidence>
<dbReference type="Gene3D" id="2.10.70.100">
    <property type="match status" value="2"/>
</dbReference>
<dbReference type="PROSITE" id="PS50112">
    <property type="entry name" value="PAS"/>
    <property type="match status" value="2"/>
</dbReference>
<dbReference type="InterPro" id="IPR035965">
    <property type="entry name" value="PAS-like_dom_sf"/>
</dbReference>
<feature type="modified residue" description="4-aspartylphosphate" evidence="17">
    <location>
        <position position="59"/>
    </location>
</feature>
<dbReference type="InterPro" id="IPR003018">
    <property type="entry name" value="GAF"/>
</dbReference>
<keyword evidence="6" id="KW-0997">Cell inner membrane</keyword>
<evidence type="ECO:0000256" key="2">
    <source>
        <dbReference type="ARBA" id="ARBA00004429"/>
    </source>
</evidence>
<evidence type="ECO:0000256" key="6">
    <source>
        <dbReference type="ARBA" id="ARBA00022519"/>
    </source>
</evidence>
<dbReference type="CDD" id="cd00156">
    <property type="entry name" value="REC"/>
    <property type="match status" value="1"/>
</dbReference>
<comment type="similarity">
    <text evidence="3">In the N-terminal section; belongs to the phytochrome family.</text>
</comment>
<dbReference type="CDD" id="cd00082">
    <property type="entry name" value="HisKA"/>
    <property type="match status" value="1"/>
</dbReference>
<evidence type="ECO:0000256" key="15">
    <source>
        <dbReference type="ARBA" id="ARBA00023012"/>
    </source>
</evidence>
<dbReference type="SUPFAM" id="SSF55874">
    <property type="entry name" value="ATPase domain of HSP90 chaperone/DNA topoisomerase II/histidine kinase"/>
    <property type="match status" value="1"/>
</dbReference>
<dbReference type="InterPro" id="IPR001789">
    <property type="entry name" value="Sig_transdc_resp-reg_receiver"/>
</dbReference>
<dbReference type="Pfam" id="PF00072">
    <property type="entry name" value="Response_reg"/>
    <property type="match status" value="2"/>
</dbReference>
<evidence type="ECO:0000256" key="4">
    <source>
        <dbReference type="ARBA" id="ARBA00012438"/>
    </source>
</evidence>
<keyword evidence="25" id="KW-1185">Reference proteome</keyword>
<evidence type="ECO:0000256" key="1">
    <source>
        <dbReference type="ARBA" id="ARBA00000085"/>
    </source>
</evidence>
<keyword evidence="7 17" id="KW-0597">Phosphoprotein</keyword>
<feature type="domain" description="PAC" evidence="23">
    <location>
        <begin position="419"/>
        <end position="471"/>
    </location>
</feature>
<dbReference type="FunFam" id="2.10.70.100:FF:000001">
    <property type="entry name" value="Sensory transduction histidine kinase"/>
    <property type="match status" value="2"/>
</dbReference>
<evidence type="ECO:0000256" key="3">
    <source>
        <dbReference type="ARBA" id="ARBA00006402"/>
    </source>
</evidence>
<dbReference type="SUPFAM" id="SSF55781">
    <property type="entry name" value="GAF domain-like"/>
    <property type="match status" value="1"/>
</dbReference>
<sequence length="1244" mass="141039">MSQQQRTLLIVDDSPEDRELYRRYLLRDREHSYTILEATLGQEGLELWQQHQPDAVLLDYRLPDLDGLEFLAQLQPSILQPCLPVIVITGQGNEAIAVKAIKAGAQDYIVKEQITPEGLQIAVNGAIETVRLRTQLQQRIERERVVAHITQKIHQSPNLNEILQTAVGEVREFLHTDRVLVFQLKPDGDGTVIAESVGAQWRSLLSQTMYDPCLAENYLAWNPSETVSYDTAFVENYIQRYRQGYVTAIFDIQDSSIDPCHVELLAQFQVKANLVVPIIYDNHFWGLLIAHNCATPRRWQPLEIDLLKELGIQVGIAIRQAELYQQVQNELTDRRRVEAELRESEEWLQLALSASRMGTWNWNILTGKISWSDNLEALFGLEQGEFDGSFEMFVARVHPDDRDRLLAAIDHAIATREDYEIEFRVVYPNGKIRWALSQGKVLYDQHGQPIQMAGIDLDITERKRSAETLRESEERFRQLAENIDAVFWIKEVLENRVSYVSPAYKKLWGLNPQDLYQGQQAWIDRIHPEDREATDRAFHEKAVAGQFDQEYRIILPDGSIRWVRDRCFTLRDETGEIYRFAGIAEDISDRKQAELALRQSEEFKNRILDSSSDCIKVLSLDGRLLYMNTGGLCLMEIDDLDSYLNTEWLCSWEDGYRQQAEQALAAAKTGEVSIFRGYCPTVKGTPKWWEVVVSPILDASGQLERILLISRDITERKKTELLLQENEARLKLAYKATRSGVWDWGITRNIAHVSEEYCNLFGLDPTTQEVSFELWLSLVYPDDRTSANEIVSRTIQQQQEYYETDYRILHPDGIRWLAARAKVFYDAAGNAVRMLGNVQDITDRKQAEIERDRLLQLEQSARAEAERANRIKDEFLAVLSHELRSPLNPILGWTKLLQTRKFSETKTAEALATIERNAKLQTQLIDDLLDVAKILRGKLSIDATPVNLAFVIESAIDTVRTAAVAKSILLHPVLPNIGQVSGDSNRLQQIVWNLLSNAIKFTPNGGRVEIRLQQLDNQAEIIVSDTGKGINPEFLPYIFESFRQEDVSITRKYGGLGLGLAIVRQLVEAHGGTIAADSPGEGLGATFTVQLPLLNVEPEIKRPDELPQPALELTGIRVLTVDDDADARELLTVLLAEYGATVLTVASAAEVLVNLESFQPDVLVSDIGMPEVDGYSLIQQIRTLTAEKGGEIPAIALTAYARIEDSQRAITSGYQRHVTKPLDPEELVEAVVTLVQTKLYHSSK</sequence>
<evidence type="ECO:0000256" key="8">
    <source>
        <dbReference type="ARBA" id="ARBA00022679"/>
    </source>
</evidence>
<dbReference type="InterPro" id="IPR011006">
    <property type="entry name" value="CheY-like_superfamily"/>
</dbReference>
<dbReference type="Proteomes" id="UP000514713">
    <property type="component" value="Chromosome"/>
</dbReference>
<dbReference type="Pfam" id="PF02518">
    <property type="entry name" value="HATPase_c"/>
    <property type="match status" value="1"/>
</dbReference>
<dbReference type="SUPFAM" id="SSF55785">
    <property type="entry name" value="PYP-like sensor domain (PAS domain)"/>
    <property type="match status" value="4"/>
</dbReference>
<dbReference type="Gene3D" id="3.30.450.20">
    <property type="entry name" value="PAS domain"/>
    <property type="match status" value="4"/>
</dbReference>
<dbReference type="SMART" id="SM00387">
    <property type="entry name" value="HATPase_c"/>
    <property type="match status" value="1"/>
</dbReference>
<dbReference type="FunFam" id="3.30.565.10:FF:000023">
    <property type="entry name" value="PAS domain-containing sensor histidine kinase"/>
    <property type="match status" value="1"/>
</dbReference>
<dbReference type="SMART" id="SM00091">
    <property type="entry name" value="PAS"/>
    <property type="match status" value="3"/>
</dbReference>
<evidence type="ECO:0000259" key="21">
    <source>
        <dbReference type="PROSITE" id="PS50110"/>
    </source>
</evidence>
<dbReference type="GO" id="GO:0005886">
    <property type="term" value="C:plasma membrane"/>
    <property type="evidence" value="ECO:0007669"/>
    <property type="project" value="UniProtKB-SubCell"/>
</dbReference>
<dbReference type="Gene3D" id="3.30.565.10">
    <property type="entry name" value="Histidine kinase-like ATPase, C-terminal domain"/>
    <property type="match status" value="1"/>
</dbReference>
<dbReference type="PROSITE" id="PS50046">
    <property type="entry name" value="PHYTOCHROME_2"/>
    <property type="match status" value="1"/>
</dbReference>
<dbReference type="SMART" id="SM00448">
    <property type="entry name" value="REC"/>
    <property type="match status" value="2"/>
</dbReference>
<dbReference type="InterPro" id="IPR036890">
    <property type="entry name" value="HATPase_C_sf"/>
</dbReference>
<feature type="domain" description="PAC" evidence="23">
    <location>
        <begin position="547"/>
        <end position="599"/>
    </location>
</feature>
<comment type="subcellular location">
    <subcellularLocation>
        <location evidence="2">Cell inner membrane</location>
        <topology evidence="2">Multi-pass membrane protein</topology>
    </subcellularLocation>
</comment>
<dbReference type="SUPFAM" id="SSF52172">
    <property type="entry name" value="CheY-like"/>
    <property type="match status" value="2"/>
</dbReference>
<name>A0A7D7R2I3_9NOSO</name>
<dbReference type="InterPro" id="IPR003661">
    <property type="entry name" value="HisK_dim/P_dom"/>
</dbReference>
<keyword evidence="5" id="KW-1003">Cell membrane</keyword>
<organism evidence="24 25">
    <name type="scientific">Nostoc edaphicum CCNP1411</name>
    <dbReference type="NCBI Taxonomy" id="1472755"/>
    <lineage>
        <taxon>Bacteria</taxon>
        <taxon>Bacillati</taxon>
        <taxon>Cyanobacteriota</taxon>
        <taxon>Cyanophyceae</taxon>
        <taxon>Nostocales</taxon>
        <taxon>Nostocaceae</taxon>
        <taxon>Nostoc</taxon>
    </lineage>
</organism>
<dbReference type="CDD" id="cd00130">
    <property type="entry name" value="PAS"/>
    <property type="match status" value="3"/>
</dbReference>
<dbReference type="Pfam" id="PF01590">
    <property type="entry name" value="GAF"/>
    <property type="match status" value="1"/>
</dbReference>
<dbReference type="InterPro" id="IPR016132">
    <property type="entry name" value="Phyto_chromo_attachment"/>
</dbReference>
<evidence type="ECO:0000313" key="24">
    <source>
        <dbReference type="EMBL" id="QMS88206.1"/>
    </source>
</evidence>
<dbReference type="Gene3D" id="3.30.450.40">
    <property type="match status" value="1"/>
</dbReference>
<evidence type="ECO:0000256" key="16">
    <source>
        <dbReference type="ARBA" id="ARBA00023136"/>
    </source>
</evidence>